<dbReference type="InterPro" id="IPR050327">
    <property type="entry name" value="Proton-linked_MCT"/>
</dbReference>
<dbReference type="InterPro" id="IPR020846">
    <property type="entry name" value="MFS_dom"/>
</dbReference>
<evidence type="ECO:0000256" key="1">
    <source>
        <dbReference type="ARBA" id="ARBA00004141"/>
    </source>
</evidence>
<comment type="subcellular location">
    <subcellularLocation>
        <location evidence="1">Membrane</location>
        <topology evidence="1">Multi-pass membrane protein</topology>
    </subcellularLocation>
</comment>
<reference evidence="3" key="1">
    <citation type="submission" date="2021-02" db="EMBL/GenBank/DDBJ databases">
        <authorList>
            <person name="Bekaert M."/>
        </authorList>
    </citation>
    <scope>NUCLEOTIDE SEQUENCE</scope>
    <source>
        <strain evidence="3">IoA-00</strain>
    </source>
</reference>
<dbReference type="InterPro" id="IPR011701">
    <property type="entry name" value="MFS"/>
</dbReference>
<evidence type="ECO:0000259" key="2">
    <source>
        <dbReference type="PROSITE" id="PS50850"/>
    </source>
</evidence>
<dbReference type="PROSITE" id="PS50850">
    <property type="entry name" value="MFS"/>
    <property type="match status" value="1"/>
</dbReference>
<dbReference type="Gene3D" id="1.20.1250.20">
    <property type="entry name" value="MFS general substrate transporter like domains"/>
    <property type="match status" value="2"/>
</dbReference>
<proteinExistence type="predicted"/>
<dbReference type="AlphaFoldDB" id="A0A7R8CSH6"/>
<protein>
    <submittedName>
        <fullName evidence="3">(salmon louse) hypothetical protein</fullName>
    </submittedName>
</protein>
<dbReference type="PANTHER" id="PTHR11360">
    <property type="entry name" value="MONOCARBOXYLATE TRANSPORTER"/>
    <property type="match status" value="1"/>
</dbReference>
<sequence>MGPITVKNYKKKKQINTEDQEPYLTFTRCGNRKEKEGGCDVKRRHLAHCIVHPSFEDTEKDRGCRPWTIVISSFVVQVIIHGIIWTVGIWNSVFIHEFHSTAAKTSLIGSLLNSMTYLGGLISSLLIFKYSCRTIICIGGALACFGLSMSSLVPCIEFLYLTFSIITGLGLGFAFTPSVVIICDYFEEKRSIALGIASSGAGFGSFIFSYINKALLDTLTWRSAIVANACFVVCIMVAGLVMRPFPIRNKENIPSDSTKYEKGMCLNSFMNESKQALSLFKIPSYSALCVNNFMMLFGYTMIIVHNVEFYKTIHFLDISHVPLLVSVFGISNLFGRIGFGIICYYAKGSVIAIYCACNLLQGLSVFVMPIADSFYTLLLCSGIFGFHSACMGPLIPEVTIKIVGPNNISIGYGFLLVFEGIGAMISPPLAGGIYDKTFRYDISFYMGGSFLIGAGLILGATHNMTEVYERRRKYNKDKPPPKDPIETI</sequence>
<dbReference type="Proteomes" id="UP000675881">
    <property type="component" value="Chromosome 2"/>
</dbReference>
<dbReference type="CDD" id="cd17352">
    <property type="entry name" value="MFS_MCT_SLC16"/>
    <property type="match status" value="1"/>
</dbReference>
<dbReference type="SUPFAM" id="SSF103473">
    <property type="entry name" value="MFS general substrate transporter"/>
    <property type="match status" value="1"/>
</dbReference>
<dbReference type="OrthoDB" id="410267at2759"/>
<gene>
    <name evidence="3" type="ORF">LSAA_6813</name>
</gene>
<keyword evidence="4" id="KW-1185">Reference proteome</keyword>
<dbReference type="GO" id="GO:0016020">
    <property type="term" value="C:membrane"/>
    <property type="evidence" value="ECO:0007669"/>
    <property type="project" value="UniProtKB-SubCell"/>
</dbReference>
<dbReference type="Pfam" id="PF07690">
    <property type="entry name" value="MFS_1"/>
    <property type="match status" value="2"/>
</dbReference>
<accession>A0A7R8CSH6</accession>
<evidence type="ECO:0000313" key="4">
    <source>
        <dbReference type="Proteomes" id="UP000675881"/>
    </source>
</evidence>
<dbReference type="GO" id="GO:0008028">
    <property type="term" value="F:monocarboxylic acid transmembrane transporter activity"/>
    <property type="evidence" value="ECO:0007669"/>
    <property type="project" value="TreeGrafter"/>
</dbReference>
<feature type="domain" description="Major facilitator superfamily (MFS) profile" evidence="2">
    <location>
        <begin position="66"/>
        <end position="472"/>
    </location>
</feature>
<dbReference type="PANTHER" id="PTHR11360:SF284">
    <property type="entry name" value="EG:103B4.3 PROTEIN-RELATED"/>
    <property type="match status" value="1"/>
</dbReference>
<evidence type="ECO:0000313" key="3">
    <source>
        <dbReference type="EMBL" id="CAF2865022.1"/>
    </source>
</evidence>
<name>A0A7R8CSH6_LEPSM</name>
<organism evidence="3 4">
    <name type="scientific">Lepeophtheirus salmonis</name>
    <name type="common">Salmon louse</name>
    <name type="synonym">Caligus salmonis</name>
    <dbReference type="NCBI Taxonomy" id="72036"/>
    <lineage>
        <taxon>Eukaryota</taxon>
        <taxon>Metazoa</taxon>
        <taxon>Ecdysozoa</taxon>
        <taxon>Arthropoda</taxon>
        <taxon>Crustacea</taxon>
        <taxon>Multicrustacea</taxon>
        <taxon>Hexanauplia</taxon>
        <taxon>Copepoda</taxon>
        <taxon>Siphonostomatoida</taxon>
        <taxon>Caligidae</taxon>
        <taxon>Lepeophtheirus</taxon>
    </lineage>
</organism>
<dbReference type="EMBL" id="HG994581">
    <property type="protein sequence ID" value="CAF2865022.1"/>
    <property type="molecule type" value="Genomic_DNA"/>
</dbReference>
<dbReference type="InterPro" id="IPR036259">
    <property type="entry name" value="MFS_trans_sf"/>
</dbReference>